<protein>
    <submittedName>
        <fullName evidence="1">Uncharacterized protein</fullName>
    </submittedName>
</protein>
<evidence type="ECO:0000313" key="2">
    <source>
        <dbReference type="Proteomes" id="UP001233999"/>
    </source>
</evidence>
<gene>
    <name evidence="1" type="ORF">L9F63_012746</name>
</gene>
<comment type="caution">
    <text evidence="1">The sequence shown here is derived from an EMBL/GenBank/DDBJ whole genome shotgun (WGS) entry which is preliminary data.</text>
</comment>
<organism evidence="1 2">
    <name type="scientific">Diploptera punctata</name>
    <name type="common">Pacific beetle cockroach</name>
    <dbReference type="NCBI Taxonomy" id="6984"/>
    <lineage>
        <taxon>Eukaryota</taxon>
        <taxon>Metazoa</taxon>
        <taxon>Ecdysozoa</taxon>
        <taxon>Arthropoda</taxon>
        <taxon>Hexapoda</taxon>
        <taxon>Insecta</taxon>
        <taxon>Pterygota</taxon>
        <taxon>Neoptera</taxon>
        <taxon>Polyneoptera</taxon>
        <taxon>Dictyoptera</taxon>
        <taxon>Blattodea</taxon>
        <taxon>Blaberoidea</taxon>
        <taxon>Blaberidae</taxon>
        <taxon>Diplopterinae</taxon>
        <taxon>Diploptera</taxon>
    </lineage>
</organism>
<reference evidence="1" key="1">
    <citation type="journal article" date="2023" name="IScience">
        <title>Live-bearing cockroach genome reveals convergent evolutionary mechanisms linked to viviparity in insects and beyond.</title>
        <authorList>
            <person name="Fouks B."/>
            <person name="Harrison M.C."/>
            <person name="Mikhailova A.A."/>
            <person name="Marchal E."/>
            <person name="English S."/>
            <person name="Carruthers M."/>
            <person name="Jennings E.C."/>
            <person name="Chiamaka E.L."/>
            <person name="Frigard R.A."/>
            <person name="Pippel M."/>
            <person name="Attardo G.M."/>
            <person name="Benoit J.B."/>
            <person name="Bornberg-Bauer E."/>
            <person name="Tobe S.S."/>
        </authorList>
    </citation>
    <scope>NUCLEOTIDE SEQUENCE</scope>
    <source>
        <strain evidence="1">Stay&amp;Tobe</strain>
    </source>
</reference>
<evidence type="ECO:0000313" key="1">
    <source>
        <dbReference type="EMBL" id="KAJ9596013.1"/>
    </source>
</evidence>
<reference evidence="1" key="2">
    <citation type="submission" date="2023-05" db="EMBL/GenBank/DDBJ databases">
        <authorList>
            <person name="Fouks B."/>
        </authorList>
    </citation>
    <scope>NUCLEOTIDE SEQUENCE</scope>
    <source>
        <strain evidence="1">Stay&amp;Tobe</strain>
        <tissue evidence="1">Testes</tissue>
    </source>
</reference>
<accession>A0AAD8ABI8</accession>
<dbReference type="EMBL" id="JASPKZ010002299">
    <property type="protein sequence ID" value="KAJ9596013.1"/>
    <property type="molecule type" value="Genomic_DNA"/>
</dbReference>
<name>A0AAD8ABI8_DIPPU</name>
<proteinExistence type="predicted"/>
<dbReference type="Proteomes" id="UP001233999">
    <property type="component" value="Unassembled WGS sequence"/>
</dbReference>
<sequence>MPKVPSARFSVLAKEFKQDSIETHGTLIRCTLCDSGILLDEEHQRDHIKQHIFNYKHQKNKTTQANKS</sequence>
<dbReference type="AlphaFoldDB" id="A0AAD8ABI8"/>
<keyword evidence="2" id="KW-1185">Reference proteome</keyword>